<dbReference type="OrthoDB" id="3981930at2"/>
<evidence type="ECO:0000256" key="5">
    <source>
        <dbReference type="ARBA" id="ARBA00023295"/>
    </source>
</evidence>
<reference evidence="7 8" key="1">
    <citation type="submission" date="2016-10" db="EMBL/GenBank/DDBJ databases">
        <authorList>
            <person name="de Groot N.N."/>
        </authorList>
    </citation>
    <scope>NUCLEOTIDE SEQUENCE [LARGE SCALE GENOMIC DNA]</scope>
    <source>
        <strain evidence="7 8">DSM 43794</strain>
    </source>
</reference>
<dbReference type="STRING" id="35622.SAMN04489764_1783"/>
<dbReference type="PANTHER" id="PTHR34983:SF1">
    <property type="entry name" value="ARABINOGALACTAN ENDO-BETA-1,4-GALACTANASE A"/>
    <property type="match status" value="1"/>
</dbReference>
<dbReference type="Gene3D" id="3.20.20.80">
    <property type="entry name" value="Glycosidases"/>
    <property type="match status" value="1"/>
</dbReference>
<organism evidence="7 8">
    <name type="scientific">Thermostaphylospora chromogena</name>
    <dbReference type="NCBI Taxonomy" id="35622"/>
    <lineage>
        <taxon>Bacteria</taxon>
        <taxon>Bacillati</taxon>
        <taxon>Actinomycetota</taxon>
        <taxon>Actinomycetes</taxon>
        <taxon>Streptosporangiales</taxon>
        <taxon>Thermomonosporaceae</taxon>
        <taxon>Thermostaphylospora</taxon>
    </lineage>
</organism>
<keyword evidence="5 6" id="KW-0326">Glycosidase</keyword>
<dbReference type="AlphaFoldDB" id="A0A1H1D223"/>
<evidence type="ECO:0000313" key="8">
    <source>
        <dbReference type="Proteomes" id="UP000217103"/>
    </source>
</evidence>
<evidence type="ECO:0000256" key="2">
    <source>
        <dbReference type="ARBA" id="ARBA00010687"/>
    </source>
</evidence>
<keyword evidence="8" id="KW-1185">Reference proteome</keyword>
<dbReference type="GO" id="GO:0015926">
    <property type="term" value="F:glucosidase activity"/>
    <property type="evidence" value="ECO:0007669"/>
    <property type="project" value="InterPro"/>
</dbReference>
<evidence type="ECO:0000256" key="6">
    <source>
        <dbReference type="RuleBase" id="RU361192"/>
    </source>
</evidence>
<keyword evidence="4 6" id="KW-0378">Hydrolase</keyword>
<evidence type="ECO:0000256" key="4">
    <source>
        <dbReference type="ARBA" id="ARBA00022801"/>
    </source>
</evidence>
<proteinExistence type="inferred from homology"/>
<dbReference type="Pfam" id="PF07745">
    <property type="entry name" value="Glyco_hydro_53"/>
    <property type="match status" value="1"/>
</dbReference>
<dbReference type="RefSeq" id="WP_093258593.1">
    <property type="nucleotide sequence ID" value="NZ_FNKK01000002.1"/>
</dbReference>
<dbReference type="EC" id="3.2.1.89" evidence="3 6"/>
<dbReference type="PANTHER" id="PTHR34983">
    <property type="entry name" value="ARABINOGALACTAN ENDO-BETA-1,4-GALACTANASE A"/>
    <property type="match status" value="1"/>
</dbReference>
<comment type="catalytic activity">
    <reaction evidence="1 6">
        <text>The enzyme specifically hydrolyzes (1-&gt;4)-beta-D-galactosidic linkages in type I arabinogalactans.</text>
        <dbReference type="EC" id="3.2.1.89"/>
    </reaction>
</comment>
<keyword evidence="6" id="KW-0732">Signal</keyword>
<dbReference type="GO" id="GO:0045490">
    <property type="term" value="P:pectin catabolic process"/>
    <property type="evidence" value="ECO:0007669"/>
    <property type="project" value="TreeGrafter"/>
</dbReference>
<name>A0A1H1D223_9ACTN</name>
<dbReference type="InterPro" id="IPR017853">
    <property type="entry name" value="GH"/>
</dbReference>
<dbReference type="GO" id="GO:0031218">
    <property type="term" value="F:arabinogalactan endo-1,4-beta-galactosidase activity"/>
    <property type="evidence" value="ECO:0007669"/>
    <property type="project" value="UniProtKB-EC"/>
</dbReference>
<evidence type="ECO:0000313" key="7">
    <source>
        <dbReference type="EMBL" id="SDQ70577.1"/>
    </source>
</evidence>
<evidence type="ECO:0000256" key="3">
    <source>
        <dbReference type="ARBA" id="ARBA00012556"/>
    </source>
</evidence>
<dbReference type="Proteomes" id="UP000217103">
    <property type="component" value="Unassembled WGS sequence"/>
</dbReference>
<dbReference type="EMBL" id="FNKK01000002">
    <property type="protein sequence ID" value="SDQ70577.1"/>
    <property type="molecule type" value="Genomic_DNA"/>
</dbReference>
<feature type="signal peptide" evidence="6">
    <location>
        <begin position="1"/>
        <end position="27"/>
    </location>
</feature>
<protein>
    <recommendedName>
        <fullName evidence="3 6">Arabinogalactan endo-beta-1,4-galactanase</fullName>
        <ecNumber evidence="3 6">3.2.1.89</ecNumber>
    </recommendedName>
</protein>
<gene>
    <name evidence="7" type="ORF">SAMN04489764_1783</name>
</gene>
<feature type="chain" id="PRO_5011332455" description="Arabinogalactan endo-beta-1,4-galactanase" evidence="6">
    <location>
        <begin position="28"/>
        <end position="370"/>
    </location>
</feature>
<accession>A0A1H1D223</accession>
<evidence type="ECO:0000256" key="1">
    <source>
        <dbReference type="ARBA" id="ARBA00001695"/>
    </source>
</evidence>
<dbReference type="InterPro" id="IPR011683">
    <property type="entry name" value="Glyco_hydro_53"/>
</dbReference>
<sequence>MRRIRAVLAAALLAMVLPLAVASPAHAGPGLAIRGADVSSLAKSEALGGVYRYADGRRGDALAILRDAGVNYIRLKVWVNPADGYNTKTQVLAIAARAKALGQKVLVDFHYSDTWADPGKQTKPAAWENLSFDELRQAVYDHTADVLGALAAQGTPADMAQIGNELNGGLLWPDGRYDNWPGMAALLNAGYDAVKAVSPGTQVMLHLADGADNDLYRWWFDTAAQHGVRYDVIGLSYYPYWHGTIAEFQANINDVALRYRKPVVLVETAYPFTTADADGWENIITSAEPYPGYRATPGGQAAMVRELARVVRQVPNGLGLGLFYWEATWTGVPGNGWDPADPSSGNAWENQALFDYSGRALPGLNALGGS</sequence>
<comment type="similarity">
    <text evidence="2 6">Belongs to the glycosyl hydrolase 53 family.</text>
</comment>
<dbReference type="SUPFAM" id="SSF51445">
    <property type="entry name" value="(Trans)glycosidases"/>
    <property type="match status" value="1"/>
</dbReference>